<sequence length="286" mass="32466">MAYEYLTMVASFITCFMMGVTLSLQPASIIVGAHTHLREQSKWTRWNGYIMFVLLLFVLDVLVTNGIYIAFHDVYGNLLNIGYLDFDLMDMFFSESFQIGVILVFSLVLFQVLGLVDLAHGERDLSFYYDQVDAGKHKPSWMEQYMGRQRGSLGASLVGLLYMLRMTIKTMWPYIVCLVWFKILAILVNVLVSPSINRIMHADNEMTTLIIFDPYIITYVVAGFLWGHVALHHDVTKVSRLANSMAISLIPRLTVLVGAVFFIGLALAIIMVPITWDRVLDALTTK</sequence>
<name>A0A6N2ZCZ6_VEIPA</name>
<accession>A0A6N2ZCZ6</accession>
<dbReference type="RefSeq" id="WP_156697065.1">
    <property type="nucleotide sequence ID" value="NZ_CACRUG010000005.1"/>
</dbReference>
<dbReference type="EMBL" id="CACRUG010000005">
    <property type="protein sequence ID" value="VYT75858.1"/>
    <property type="molecule type" value="Genomic_DNA"/>
</dbReference>
<evidence type="ECO:0000313" key="1">
    <source>
        <dbReference type="EMBL" id="VYT75858.1"/>
    </source>
</evidence>
<reference evidence="1" key="1">
    <citation type="submission" date="2019-11" db="EMBL/GenBank/DDBJ databases">
        <authorList>
            <person name="Feng L."/>
        </authorList>
    </citation>
    <scope>NUCLEOTIDE SEQUENCE</scope>
    <source>
        <strain evidence="1">VparvulaLFYP99</strain>
    </source>
</reference>
<protein>
    <submittedName>
        <fullName evidence="1">Uncharacterized protein</fullName>
    </submittedName>
</protein>
<dbReference type="AlphaFoldDB" id="A0A6N2ZCZ6"/>
<organism evidence="1">
    <name type="scientific">Veillonella parvula</name>
    <name type="common">Staphylococcus parvulus</name>
    <dbReference type="NCBI Taxonomy" id="29466"/>
    <lineage>
        <taxon>Bacteria</taxon>
        <taxon>Bacillati</taxon>
        <taxon>Bacillota</taxon>
        <taxon>Negativicutes</taxon>
        <taxon>Veillonellales</taxon>
        <taxon>Veillonellaceae</taxon>
        <taxon>Veillonella</taxon>
    </lineage>
</organism>
<gene>
    <name evidence="1" type="ORF">VPLFYP99_01113</name>
</gene>
<proteinExistence type="predicted"/>